<evidence type="ECO:0000256" key="1">
    <source>
        <dbReference type="SAM" id="MobiDB-lite"/>
    </source>
</evidence>
<reference evidence="3 4" key="1">
    <citation type="journal article" date="2014" name="BMC Vet. Res.">
        <title>First report of Corynebacterium pseudotuberculosis from caseous lymphadenitis lesions in Black Alentejano pig (Sus scrofa domesticus).</title>
        <authorList>
            <person name="Oliveira M."/>
            <person name="Barroco C."/>
            <person name="Mottola C."/>
            <person name="Santos R."/>
            <person name="Lemsaddek A."/>
            <person name="Tavares L."/>
            <person name="Semedo-Lemsaddek T."/>
        </authorList>
    </citation>
    <scope>NUCLEOTIDE SEQUENCE [LARGE SCALE GENOMIC DNA]</scope>
    <source>
        <strain evidence="3 4">PO100/5</strain>
    </source>
</reference>
<keyword evidence="4" id="KW-1185">Reference proteome</keyword>
<evidence type="ECO:0000313" key="4">
    <source>
        <dbReference type="Proteomes" id="UP000195652"/>
    </source>
</evidence>
<dbReference type="OrthoDB" id="5244221at2"/>
<dbReference type="Pfam" id="PF11361">
    <property type="entry name" value="DUF3159"/>
    <property type="match status" value="1"/>
</dbReference>
<protein>
    <submittedName>
        <fullName evidence="3">DUF3159 domain-containing protein</fullName>
    </submittedName>
</protein>
<gene>
    <name evidence="3" type="ORF">CBE74_07070</name>
</gene>
<keyword evidence="2" id="KW-0472">Membrane</keyword>
<organism evidence="3 4">
    <name type="scientific">Corynebacterium silvaticum</name>
    <dbReference type="NCBI Taxonomy" id="2320431"/>
    <lineage>
        <taxon>Bacteria</taxon>
        <taxon>Bacillati</taxon>
        <taxon>Actinomycetota</taxon>
        <taxon>Actinomycetes</taxon>
        <taxon>Mycobacteriales</taxon>
        <taxon>Corynebacteriaceae</taxon>
        <taxon>Corynebacterium</taxon>
    </lineage>
</organism>
<dbReference type="GeneID" id="75008012"/>
<sequence>MDSSVTEPEGKTKDTGTFLDQMGGLGGLVSSTLPILVFVPINNKWGLNRGLSAAIAIAIAVTVWRLMRKENLQPAISGFIGVGICAAIAWWTGDAKGYFLYGIWMSGLMALVFIVSLIVRWPMVGIIWKGINGEGMAWRTNVTARRAYAVATFGWALVFATRFVVQRNLYDADATNALALARILMGWPLTGLVTLLTVWMVKKAARAMTTEHNMPVEETTDREANPDDPQEGHK</sequence>
<dbReference type="KEGG" id="csil:CBE74_07070"/>
<reference evidence="3 4" key="3">
    <citation type="journal article" date="2020" name="Int. J. Syst. Evol. Microbiol.">
        <title>Corynebacterium silvaticum sp. nov., a unique group of NTTB corynebacteria in wild boar and roe deer.</title>
        <authorList>
            <person name="Dangel A."/>
            <person name="Berger A."/>
            <person name="Rau J."/>
            <person name="Eisenberg T."/>
            <person name="Kampfer P."/>
            <person name="Margos G."/>
            <person name="Contzen M."/>
            <person name="Busse H.J."/>
            <person name="Konrad R."/>
            <person name="Peters M."/>
            <person name="Sting R."/>
            <person name="Sing A."/>
        </authorList>
    </citation>
    <scope>NUCLEOTIDE SEQUENCE [LARGE SCALE GENOMIC DNA]</scope>
    <source>
        <strain evidence="3 4">PO100/5</strain>
    </source>
</reference>
<dbReference type="Proteomes" id="UP000195652">
    <property type="component" value="Chromosome"/>
</dbReference>
<reference evidence="3 4" key="2">
    <citation type="journal article" date="2020" name="Antonie Van Leeuwenhoek">
        <title>Phylogenomic characterisation of a novel corynebacterial species pathogenic to animals.</title>
        <authorList>
            <person name="Moller J."/>
            <person name="Musella L."/>
            <person name="Melnikov V."/>
            <person name="Geissdorfer W."/>
            <person name="Burkovski A."/>
            <person name="Sangal V."/>
        </authorList>
    </citation>
    <scope>NUCLEOTIDE SEQUENCE [LARGE SCALE GENOMIC DNA]</scope>
    <source>
        <strain evidence="3 4">PO100/5</strain>
    </source>
</reference>
<dbReference type="EMBL" id="CP021417">
    <property type="protein sequence ID" value="ARU46285.1"/>
    <property type="molecule type" value="Genomic_DNA"/>
</dbReference>
<dbReference type="InterPro" id="IPR016566">
    <property type="entry name" value="UCP010219"/>
</dbReference>
<feature type="transmembrane region" description="Helical" evidence="2">
    <location>
        <begin position="74"/>
        <end position="92"/>
    </location>
</feature>
<proteinExistence type="predicted"/>
<feature type="transmembrane region" description="Helical" evidence="2">
    <location>
        <begin position="47"/>
        <end position="67"/>
    </location>
</feature>
<name>A0A7Y4LG59_9CORY</name>
<feature type="transmembrane region" description="Helical" evidence="2">
    <location>
        <begin position="177"/>
        <end position="201"/>
    </location>
</feature>
<feature type="transmembrane region" description="Helical" evidence="2">
    <location>
        <begin position="147"/>
        <end position="165"/>
    </location>
</feature>
<dbReference type="RefSeq" id="WP_087454097.1">
    <property type="nucleotide sequence ID" value="NZ_CP021417.2"/>
</dbReference>
<feature type="compositionally biased region" description="Basic and acidic residues" evidence="1">
    <location>
        <begin position="219"/>
        <end position="234"/>
    </location>
</feature>
<evidence type="ECO:0000313" key="3">
    <source>
        <dbReference type="EMBL" id="ARU46285.1"/>
    </source>
</evidence>
<dbReference type="AlphaFoldDB" id="A0A7Y4LG59"/>
<keyword evidence="2" id="KW-1133">Transmembrane helix</keyword>
<feature type="transmembrane region" description="Helical" evidence="2">
    <location>
        <begin position="98"/>
        <end position="119"/>
    </location>
</feature>
<evidence type="ECO:0000256" key="2">
    <source>
        <dbReference type="SAM" id="Phobius"/>
    </source>
</evidence>
<feature type="region of interest" description="Disordered" evidence="1">
    <location>
        <begin position="211"/>
        <end position="234"/>
    </location>
</feature>
<dbReference type="PIRSF" id="PIRSF010219">
    <property type="entry name" value="UCP010219"/>
    <property type="match status" value="1"/>
</dbReference>
<reference evidence="3 4" key="4">
    <citation type="journal article" date="2020" name="PLoS ONE">
        <title>Taxonomic classification of strain PO100/5 shows a broader geographic distribution and genetic markers of the recently described Corynebacterium silvaticum.</title>
        <authorList>
            <person name="Viana M.V.C."/>
            <person name="Profeta R."/>
            <person name="da Silva A.L."/>
            <person name="Hurtado R."/>
            <person name="Cerqueira J.C."/>
            <person name="Ribeiro B.F.S."/>
            <person name="Almeida M.O."/>
            <person name="Morais-Rodrigues F."/>
            <person name="Soares S.C."/>
            <person name="Oliveira M."/>
            <person name="Tavares L."/>
            <person name="Figueiredo H."/>
            <person name="Wattam A.R."/>
            <person name="Barh D."/>
            <person name="Ghosh P."/>
            <person name="Silva A."/>
            <person name="Azevedo V."/>
        </authorList>
    </citation>
    <scope>NUCLEOTIDE SEQUENCE [LARGE SCALE GENOMIC DNA]</scope>
    <source>
        <strain evidence="3 4">PO100/5</strain>
    </source>
</reference>
<accession>A0A7Y4LG59</accession>
<keyword evidence="2" id="KW-0812">Transmembrane</keyword>